<comment type="similarity">
    <text evidence="8">Belongs to the anion channel-forming bestrophin (TC 1.A.46) family.</text>
</comment>
<organism evidence="10 11">
    <name type="scientific">Dendronalium phyllosphericum CENA369</name>
    <dbReference type="NCBI Taxonomy" id="1725256"/>
    <lineage>
        <taxon>Bacteria</taxon>
        <taxon>Bacillati</taxon>
        <taxon>Cyanobacteriota</taxon>
        <taxon>Cyanophyceae</taxon>
        <taxon>Nostocales</taxon>
        <taxon>Nostocaceae</taxon>
        <taxon>Dendronalium</taxon>
        <taxon>Dendronalium phyllosphericum</taxon>
    </lineage>
</organism>
<dbReference type="GO" id="GO:0005886">
    <property type="term" value="C:plasma membrane"/>
    <property type="evidence" value="ECO:0007669"/>
    <property type="project" value="UniProtKB-SubCell"/>
</dbReference>
<evidence type="ECO:0000256" key="9">
    <source>
        <dbReference type="SAM" id="Phobius"/>
    </source>
</evidence>
<evidence type="ECO:0000256" key="7">
    <source>
        <dbReference type="ARBA" id="ARBA00023136"/>
    </source>
</evidence>
<dbReference type="EMBL" id="JAECZA010000205">
    <property type="protein sequence ID" value="MBH8575770.1"/>
    <property type="molecule type" value="Genomic_DNA"/>
</dbReference>
<dbReference type="PANTHER" id="PTHR33281:SF19">
    <property type="entry name" value="VOLTAGE-DEPENDENT ANION CHANNEL-FORMING PROTEIN YNEE"/>
    <property type="match status" value="1"/>
</dbReference>
<dbReference type="InterPro" id="IPR044669">
    <property type="entry name" value="YneE/VCCN1/2-like"/>
</dbReference>
<feature type="transmembrane region" description="Helical" evidence="9">
    <location>
        <begin position="84"/>
        <end position="102"/>
    </location>
</feature>
<evidence type="ECO:0000256" key="4">
    <source>
        <dbReference type="ARBA" id="ARBA00022692"/>
    </source>
</evidence>
<proteinExistence type="inferred from homology"/>
<evidence type="ECO:0000256" key="5">
    <source>
        <dbReference type="ARBA" id="ARBA00022989"/>
    </source>
</evidence>
<evidence type="ECO:0000313" key="11">
    <source>
        <dbReference type="Proteomes" id="UP000662314"/>
    </source>
</evidence>
<evidence type="ECO:0000256" key="2">
    <source>
        <dbReference type="ARBA" id="ARBA00022448"/>
    </source>
</evidence>
<keyword evidence="11" id="KW-1185">Reference proteome</keyword>
<keyword evidence="5 9" id="KW-1133">Transmembrane helix</keyword>
<reference evidence="10 11" key="1">
    <citation type="journal article" date="2021" name="Int. J. Syst. Evol. Microbiol.">
        <title>Amazonocrinis nigriterrae gen. nov., sp. nov., Atlanticothrix silvestris gen. nov., sp. nov. and Dendronalium phyllosphericum gen. nov., sp. nov., nostocacean cyanobacteria from Brazilian environments.</title>
        <authorList>
            <person name="Alvarenga D.O."/>
            <person name="Andreote A.P.D."/>
            <person name="Branco L.H.Z."/>
            <person name="Delbaje E."/>
            <person name="Cruz R.B."/>
            <person name="Varani A.M."/>
            <person name="Fiore M.F."/>
        </authorList>
    </citation>
    <scope>NUCLEOTIDE SEQUENCE [LARGE SCALE GENOMIC DNA]</scope>
    <source>
        <strain evidence="10 11">CENA369</strain>
    </source>
</reference>
<dbReference type="PANTHER" id="PTHR33281">
    <property type="entry name" value="UPF0187 PROTEIN YNEE"/>
    <property type="match status" value="1"/>
</dbReference>
<comment type="subcellular location">
    <subcellularLocation>
        <location evidence="1">Cell membrane</location>
        <topology evidence="1">Multi-pass membrane protein</topology>
    </subcellularLocation>
</comment>
<keyword evidence="6" id="KW-0406">Ion transport</keyword>
<feature type="transmembrane region" description="Helical" evidence="9">
    <location>
        <begin position="47"/>
        <end position="72"/>
    </location>
</feature>
<protein>
    <submittedName>
        <fullName evidence="10">Uncharacterized protein</fullName>
    </submittedName>
</protein>
<keyword evidence="2" id="KW-0813">Transport</keyword>
<evidence type="ECO:0000313" key="10">
    <source>
        <dbReference type="EMBL" id="MBH8575770.1"/>
    </source>
</evidence>
<dbReference type="Pfam" id="PF25539">
    <property type="entry name" value="Bestrophin_2"/>
    <property type="match status" value="1"/>
</dbReference>
<dbReference type="GO" id="GO:0005254">
    <property type="term" value="F:chloride channel activity"/>
    <property type="evidence" value="ECO:0007669"/>
    <property type="project" value="InterPro"/>
</dbReference>
<accession>A0A8J7I6H2</accession>
<evidence type="ECO:0000256" key="1">
    <source>
        <dbReference type="ARBA" id="ARBA00004651"/>
    </source>
</evidence>
<gene>
    <name evidence="10" type="ORF">I8752_22745</name>
</gene>
<evidence type="ECO:0000256" key="6">
    <source>
        <dbReference type="ARBA" id="ARBA00023065"/>
    </source>
</evidence>
<sequence length="338" mass="39462">MNRSNHTNMKRFKRFHGNSQNSLIDKYHLYTGEKLNWFQVTFRLERAIFPIIFPWVLFCSIYGFLVSLLYHYDLPIAFAESNGILTNAVLSFNIGFTLLLVFRTNTAHDRFWEGRQLWGALVNTSRNLTRGIWIIVKDKTPEDRLEKESILRLVVAFAFAMKLHLRSAPLDDQLASLMSKKQYLQLQESDNRPLKIAFWIGDYLQYQQERNCLDIYQLTSLQECVDELVDILGGCERILKTPLPLIYTIKLRQLLFIFCLILPLEVVSYLTWWTAPVIAFVSFTLLSIEQIGSEIEEPFGFDPNDLPLNRICNTIASNVEELIGFTSEYYSNRLFNLE</sequence>
<keyword evidence="3" id="KW-1003">Cell membrane</keyword>
<evidence type="ECO:0000256" key="3">
    <source>
        <dbReference type="ARBA" id="ARBA00022475"/>
    </source>
</evidence>
<comment type="caution">
    <text evidence="10">The sequence shown here is derived from an EMBL/GenBank/DDBJ whole genome shotgun (WGS) entry which is preliminary data.</text>
</comment>
<dbReference type="AlphaFoldDB" id="A0A8J7I6H2"/>
<dbReference type="Proteomes" id="UP000662314">
    <property type="component" value="Unassembled WGS sequence"/>
</dbReference>
<name>A0A8J7I6H2_9NOST</name>
<keyword evidence="7 9" id="KW-0472">Membrane</keyword>
<evidence type="ECO:0000256" key="8">
    <source>
        <dbReference type="ARBA" id="ARBA00034708"/>
    </source>
</evidence>
<keyword evidence="4 9" id="KW-0812">Transmembrane</keyword>